<keyword evidence="2" id="KW-1185">Reference proteome</keyword>
<evidence type="ECO:0000313" key="1">
    <source>
        <dbReference type="EMBL" id="KAH3801766.1"/>
    </source>
</evidence>
<reference evidence="1" key="1">
    <citation type="journal article" date="2019" name="bioRxiv">
        <title>The Genome of the Zebra Mussel, Dreissena polymorpha: A Resource for Invasive Species Research.</title>
        <authorList>
            <person name="McCartney M.A."/>
            <person name="Auch B."/>
            <person name="Kono T."/>
            <person name="Mallez S."/>
            <person name="Zhang Y."/>
            <person name="Obille A."/>
            <person name="Becker A."/>
            <person name="Abrahante J.E."/>
            <person name="Garbe J."/>
            <person name="Badalamenti J.P."/>
            <person name="Herman A."/>
            <person name="Mangelson H."/>
            <person name="Liachko I."/>
            <person name="Sullivan S."/>
            <person name="Sone E.D."/>
            <person name="Koren S."/>
            <person name="Silverstein K.A.T."/>
            <person name="Beckman K.B."/>
            <person name="Gohl D.M."/>
        </authorList>
    </citation>
    <scope>NUCLEOTIDE SEQUENCE</scope>
    <source>
        <strain evidence="1">Duluth1</strain>
        <tissue evidence="1">Whole animal</tissue>
    </source>
</reference>
<proteinExistence type="predicted"/>
<gene>
    <name evidence="1" type="ORF">DPMN_155428</name>
</gene>
<evidence type="ECO:0000313" key="2">
    <source>
        <dbReference type="Proteomes" id="UP000828390"/>
    </source>
</evidence>
<name>A0A9D4FPF1_DREPO</name>
<reference evidence="1" key="2">
    <citation type="submission" date="2020-11" db="EMBL/GenBank/DDBJ databases">
        <authorList>
            <person name="McCartney M.A."/>
            <person name="Auch B."/>
            <person name="Kono T."/>
            <person name="Mallez S."/>
            <person name="Becker A."/>
            <person name="Gohl D.M."/>
            <person name="Silverstein K.A.T."/>
            <person name="Koren S."/>
            <person name="Bechman K.B."/>
            <person name="Herman A."/>
            <person name="Abrahante J.E."/>
            <person name="Garbe J."/>
        </authorList>
    </citation>
    <scope>NUCLEOTIDE SEQUENCE</scope>
    <source>
        <strain evidence="1">Duluth1</strain>
        <tissue evidence="1">Whole animal</tissue>
    </source>
</reference>
<protein>
    <submittedName>
        <fullName evidence="1">Uncharacterized protein</fullName>
    </submittedName>
</protein>
<dbReference type="EMBL" id="JAIWYP010000007">
    <property type="protein sequence ID" value="KAH3801766.1"/>
    <property type="molecule type" value="Genomic_DNA"/>
</dbReference>
<comment type="caution">
    <text evidence="1">The sequence shown here is derived from an EMBL/GenBank/DDBJ whole genome shotgun (WGS) entry which is preliminary data.</text>
</comment>
<accession>A0A9D4FPF1</accession>
<organism evidence="1 2">
    <name type="scientific">Dreissena polymorpha</name>
    <name type="common">Zebra mussel</name>
    <name type="synonym">Mytilus polymorpha</name>
    <dbReference type="NCBI Taxonomy" id="45954"/>
    <lineage>
        <taxon>Eukaryota</taxon>
        <taxon>Metazoa</taxon>
        <taxon>Spiralia</taxon>
        <taxon>Lophotrochozoa</taxon>
        <taxon>Mollusca</taxon>
        <taxon>Bivalvia</taxon>
        <taxon>Autobranchia</taxon>
        <taxon>Heteroconchia</taxon>
        <taxon>Euheterodonta</taxon>
        <taxon>Imparidentia</taxon>
        <taxon>Neoheterodontei</taxon>
        <taxon>Myida</taxon>
        <taxon>Dreissenoidea</taxon>
        <taxon>Dreissenidae</taxon>
        <taxon>Dreissena</taxon>
    </lineage>
</organism>
<dbReference type="Proteomes" id="UP000828390">
    <property type="component" value="Unassembled WGS sequence"/>
</dbReference>
<sequence>MVALAVWRLSKRGCPSMSSIICELQLGGPVIAFHVASSVSLDGFKLVNTCLSCRVTCSSSVIQE</sequence>
<dbReference type="AlphaFoldDB" id="A0A9D4FPF1"/>